<dbReference type="GO" id="GO:0051536">
    <property type="term" value="F:iron-sulfur cluster binding"/>
    <property type="evidence" value="ECO:0007669"/>
    <property type="project" value="InterPro"/>
</dbReference>
<reference evidence="3 4" key="1">
    <citation type="submission" date="2019-11" db="EMBL/GenBank/DDBJ databases">
        <title>Whole genome shotgun sequencing (WGS) data from Adlercreutzia equolifaciens ResAG-91, Eggerthella lenta MRI-F36, MRI-F37, MRI-F40, ResAG-49, ResAG-88, ResAG-121, ResAG-145, and Gordonibacter sp. ResAG-5, ResAG-26, ResAG-43, ResAG-50, ResAG-59.</title>
        <authorList>
            <person name="Stoll D.A."/>
            <person name="Danylec N."/>
            <person name="Franz C.M.A.P."/>
            <person name="Huch M."/>
        </authorList>
    </citation>
    <scope>NUCLEOTIDE SEQUENCE [LARGE SCALE GENOMIC DNA]</scope>
    <source>
        <strain evidence="3 4">ResAG-59</strain>
    </source>
</reference>
<accession>A0A6N8IEQ6</accession>
<feature type="domain" description="2Fe-2S ferredoxin-type" evidence="2">
    <location>
        <begin position="60"/>
        <end position="139"/>
    </location>
</feature>
<dbReference type="EMBL" id="WPOC01000003">
    <property type="protein sequence ID" value="MVN14252.1"/>
    <property type="molecule type" value="Genomic_DNA"/>
</dbReference>
<dbReference type="InterPro" id="IPR042259">
    <property type="entry name" value="Raco-like_middle_sf"/>
</dbReference>
<evidence type="ECO:0000256" key="1">
    <source>
        <dbReference type="SAM" id="MobiDB-lite"/>
    </source>
</evidence>
<organism evidence="3 4">
    <name type="scientific">Gordonibacter urolithinfaciens</name>
    <dbReference type="NCBI Taxonomy" id="1335613"/>
    <lineage>
        <taxon>Bacteria</taxon>
        <taxon>Bacillati</taxon>
        <taxon>Actinomycetota</taxon>
        <taxon>Coriobacteriia</taxon>
        <taxon>Eggerthellales</taxon>
        <taxon>Eggerthellaceae</taxon>
        <taxon>Gordonibacter</taxon>
    </lineage>
</organism>
<dbReference type="PANTHER" id="PTHR42895:SF1">
    <property type="entry name" value="IRON-SULFUR CLUSTER PROTEIN"/>
    <property type="match status" value="1"/>
</dbReference>
<feature type="region of interest" description="Disordered" evidence="1">
    <location>
        <begin position="1"/>
        <end position="24"/>
    </location>
</feature>
<dbReference type="InterPro" id="IPR027980">
    <property type="entry name" value="RACo_C"/>
</dbReference>
<dbReference type="PANTHER" id="PTHR42895">
    <property type="entry name" value="IRON-SULFUR CLUSTER-BINDING PROTEIN-RELATED"/>
    <property type="match status" value="1"/>
</dbReference>
<dbReference type="AlphaFoldDB" id="A0A6N8IEQ6"/>
<gene>
    <name evidence="3" type="ORF">GO738_02615</name>
</gene>
<dbReference type="CDD" id="cd00207">
    <property type="entry name" value="fer2"/>
    <property type="match status" value="1"/>
</dbReference>
<dbReference type="SUPFAM" id="SSF54292">
    <property type="entry name" value="2Fe-2S ferredoxin-like"/>
    <property type="match status" value="1"/>
</dbReference>
<dbReference type="PROSITE" id="PS51085">
    <property type="entry name" value="2FE2S_FER_2"/>
    <property type="match status" value="1"/>
</dbReference>
<evidence type="ECO:0000259" key="2">
    <source>
        <dbReference type="PROSITE" id="PS51085"/>
    </source>
</evidence>
<protein>
    <submittedName>
        <fullName evidence="3">DUF4445 domain-containing protein</fullName>
    </submittedName>
</protein>
<evidence type="ECO:0000313" key="4">
    <source>
        <dbReference type="Proteomes" id="UP000468327"/>
    </source>
</evidence>
<proteinExistence type="predicted"/>
<comment type="caution">
    <text evidence="3">The sequence shown here is derived from an EMBL/GenBank/DDBJ whole genome shotgun (WGS) entry which is preliminary data.</text>
</comment>
<dbReference type="Pfam" id="PF14574">
    <property type="entry name" value="RACo_C_ter"/>
    <property type="match status" value="1"/>
</dbReference>
<dbReference type="Gene3D" id="3.30.420.480">
    <property type="entry name" value="Domain of unknown function (DUF4445)"/>
    <property type="match status" value="1"/>
</dbReference>
<dbReference type="InterPro" id="IPR052911">
    <property type="entry name" value="Corrinoid_activation_enz"/>
</dbReference>
<dbReference type="InterPro" id="IPR001041">
    <property type="entry name" value="2Fe-2S_ferredoxin-type"/>
</dbReference>
<dbReference type="InterPro" id="IPR036010">
    <property type="entry name" value="2Fe-2S_ferredoxin-like_sf"/>
</dbReference>
<dbReference type="InterPro" id="IPR012675">
    <property type="entry name" value="Beta-grasp_dom_sf"/>
</dbReference>
<keyword evidence="4" id="KW-1185">Reference proteome</keyword>
<dbReference type="InterPro" id="IPR041414">
    <property type="entry name" value="Raco-like_middle"/>
</dbReference>
<dbReference type="Pfam" id="PF17651">
    <property type="entry name" value="Raco_middle"/>
    <property type="match status" value="1"/>
</dbReference>
<evidence type="ECO:0000313" key="3">
    <source>
        <dbReference type="EMBL" id="MVN14252.1"/>
    </source>
</evidence>
<dbReference type="Pfam" id="PF00111">
    <property type="entry name" value="Fer2"/>
    <property type="match status" value="1"/>
</dbReference>
<name>A0A6N8IEQ6_9ACTN</name>
<sequence>MGRECLFSPHAHTAPAGTSGTAPEVDRVGHAGVLILHGRPPSPPPMRYHGASPRGNGGLMDVTVQSRGGGIRHIEAEAGQTLLEALRKGGVTAFAPCGGAGTCGGCRILVHDRSGAGYRLACQTIVEDGMVAVADDLGTLAVAGGDAAAASGQATSGADARFGLAVDIGTTTLALHLVDLGSRSIVASIGRVNPQVAFGGDVVARIGAASSAEGMEALCSALRGGLDDALAALGRSAGRSIGWEDLERVAVAGNTVMEHFAAGIDPKPIGAYPFTPSALFGGERRLWQADGRAGRPVRAYLAPAVAGYVGGDVTAGLHVAGLTRSPELQLYLDIGTNGEMALGSSGRIACCATAAGPAFEGANIALGMPALRGAVSAVSIEDGELAVTTVGGAEPVGICGSGLLDAVACLLDLGIVDETGRLLEAGEANRDLAHRLGREQGQRACYLDAERRVYLTQADVRSVQLAKAALRAGIGALMDEMHVSCDDVSRVALAGGFGSHLSAASAARIGLIPAALEPKVDPLGNAAGEGAAAALFPEGRTALERIAASCSYLELSTSAAFAAHYLDAMGFEP</sequence>
<dbReference type="Gene3D" id="3.10.20.30">
    <property type="match status" value="1"/>
</dbReference>
<dbReference type="Proteomes" id="UP000468327">
    <property type="component" value="Unassembled WGS sequence"/>
</dbReference>